<proteinExistence type="predicted"/>
<sequence length="430" mass="46019">MGVPARAWPFCSAKGRGGEVRRGSLLGPGERRRYPATQSASRKPALRPPAGSPSRTYAHARSLPAAEGAVISSAQPGKPAHAQESRLDGLQRLWSQRTRGPTGHGVATSPTCYHPAPAASQEEDKADKQSRRHQVHHRGHHGNAFQKETVSRDSFRVPAVKANRPEPRQFITSLEVATLGFFASSVSLSQRGAKAGVGQVAGTVSSGLEESVSLREGLVPAYATSSVGKTPANPTQEGRDFLLPSSARGPRLLKRKRALCSRGSEQGFWAPSAAFPPLKCPDCSCRRHRSAQHATKSTAGLPGTPGRKPGHPLPPPGGSRGASAEPARYLWLTMAASLSGKKIVFVTGNAKKLEEVPNRDPDTPLELIQTPLLAWGWQGPDRVWGQASKLSSTPHHGPEMWSSASPSLFPPSVKWPLCRRSASQRNGEEE</sequence>
<accession>A0AB34GEX2</accession>
<evidence type="ECO:0000256" key="1">
    <source>
        <dbReference type="SAM" id="MobiDB-lite"/>
    </source>
</evidence>
<keyword evidence="3" id="KW-1185">Reference proteome</keyword>
<feature type="region of interest" description="Disordered" evidence="1">
    <location>
        <begin position="225"/>
        <end position="247"/>
    </location>
</feature>
<feature type="region of interest" description="Disordered" evidence="1">
    <location>
        <begin position="1"/>
        <end position="152"/>
    </location>
</feature>
<evidence type="ECO:0000313" key="2">
    <source>
        <dbReference type="EMBL" id="KAJ8777999.1"/>
    </source>
</evidence>
<feature type="compositionally biased region" description="Basic residues" evidence="1">
    <location>
        <begin position="130"/>
        <end position="141"/>
    </location>
</feature>
<dbReference type="AlphaFoldDB" id="A0AB34GEX2"/>
<gene>
    <name evidence="2" type="ORF">J1605_001151</name>
</gene>
<dbReference type="Proteomes" id="UP001159641">
    <property type="component" value="Unassembled WGS sequence"/>
</dbReference>
<feature type="region of interest" description="Disordered" evidence="1">
    <location>
        <begin position="291"/>
        <end position="323"/>
    </location>
</feature>
<dbReference type="EMBL" id="JAIQCJ010002277">
    <property type="protein sequence ID" value="KAJ8777999.1"/>
    <property type="molecule type" value="Genomic_DNA"/>
</dbReference>
<evidence type="ECO:0000313" key="3">
    <source>
        <dbReference type="Proteomes" id="UP001159641"/>
    </source>
</evidence>
<name>A0AB34GEX2_ESCRO</name>
<comment type="caution">
    <text evidence="2">The sequence shown here is derived from an EMBL/GenBank/DDBJ whole genome shotgun (WGS) entry which is preliminary data.</text>
</comment>
<organism evidence="2 3">
    <name type="scientific">Eschrichtius robustus</name>
    <name type="common">California gray whale</name>
    <name type="synonym">Eschrichtius gibbosus</name>
    <dbReference type="NCBI Taxonomy" id="9764"/>
    <lineage>
        <taxon>Eukaryota</taxon>
        <taxon>Metazoa</taxon>
        <taxon>Chordata</taxon>
        <taxon>Craniata</taxon>
        <taxon>Vertebrata</taxon>
        <taxon>Euteleostomi</taxon>
        <taxon>Mammalia</taxon>
        <taxon>Eutheria</taxon>
        <taxon>Laurasiatheria</taxon>
        <taxon>Artiodactyla</taxon>
        <taxon>Whippomorpha</taxon>
        <taxon>Cetacea</taxon>
        <taxon>Mysticeti</taxon>
        <taxon>Eschrichtiidae</taxon>
        <taxon>Eschrichtius</taxon>
    </lineage>
</organism>
<protein>
    <submittedName>
        <fullName evidence="2">Uncharacterized protein</fullName>
    </submittedName>
</protein>
<reference evidence="2 3" key="1">
    <citation type="submission" date="2022-11" db="EMBL/GenBank/DDBJ databases">
        <title>Whole genome sequence of Eschrichtius robustus ER-17-0199.</title>
        <authorList>
            <person name="Bruniche-Olsen A."/>
            <person name="Black A.N."/>
            <person name="Fields C.J."/>
            <person name="Walden K."/>
            <person name="Dewoody J.A."/>
        </authorList>
    </citation>
    <scope>NUCLEOTIDE SEQUENCE [LARGE SCALE GENOMIC DNA]</scope>
    <source>
        <strain evidence="2">ER-17-0199</strain>
        <tissue evidence="2">Blubber</tissue>
    </source>
</reference>
<feature type="compositionally biased region" description="Polar residues" evidence="1">
    <location>
        <begin position="225"/>
        <end position="236"/>
    </location>
</feature>
<feature type="region of interest" description="Disordered" evidence="1">
    <location>
        <begin position="388"/>
        <end position="407"/>
    </location>
</feature>